<proteinExistence type="predicted"/>
<keyword evidence="1" id="KW-0812">Transmembrane</keyword>
<keyword evidence="1" id="KW-1133">Transmembrane helix</keyword>
<dbReference type="RefSeq" id="WP_378127832.1">
    <property type="nucleotide sequence ID" value="NZ_JBHSED010000067.1"/>
</dbReference>
<reference evidence="3" key="1">
    <citation type="journal article" date="2019" name="Int. J. Syst. Evol. Microbiol.">
        <title>The Global Catalogue of Microorganisms (GCM) 10K type strain sequencing project: providing services to taxonomists for standard genome sequencing and annotation.</title>
        <authorList>
            <consortium name="The Broad Institute Genomics Platform"/>
            <consortium name="The Broad Institute Genome Sequencing Center for Infectious Disease"/>
            <person name="Wu L."/>
            <person name="Ma J."/>
        </authorList>
    </citation>
    <scope>NUCLEOTIDE SEQUENCE [LARGE SCALE GENOMIC DNA]</scope>
    <source>
        <strain evidence="3">CGMCC 4.1641</strain>
    </source>
</reference>
<accession>A0ABV8SIX1</accession>
<evidence type="ECO:0000313" key="3">
    <source>
        <dbReference type="Proteomes" id="UP001595755"/>
    </source>
</evidence>
<protein>
    <submittedName>
        <fullName evidence="2">Holin-like toxin</fullName>
    </submittedName>
</protein>
<dbReference type="Pfam" id="PF16935">
    <property type="entry name" value="Hol_Tox"/>
    <property type="match status" value="1"/>
</dbReference>
<comment type="caution">
    <text evidence="2">The sequence shown here is derived from an EMBL/GenBank/DDBJ whole genome shotgun (WGS) entry which is preliminary data.</text>
</comment>
<organism evidence="2 3">
    <name type="scientific">Cohnella boryungensis</name>
    <dbReference type="NCBI Taxonomy" id="768479"/>
    <lineage>
        <taxon>Bacteria</taxon>
        <taxon>Bacillati</taxon>
        <taxon>Bacillota</taxon>
        <taxon>Bacilli</taxon>
        <taxon>Bacillales</taxon>
        <taxon>Paenibacillaceae</taxon>
        <taxon>Cohnella</taxon>
    </lineage>
</organism>
<dbReference type="EMBL" id="JBHSED010000067">
    <property type="protein sequence ID" value="MFC4306822.1"/>
    <property type="molecule type" value="Genomic_DNA"/>
</dbReference>
<keyword evidence="1" id="KW-0472">Membrane</keyword>
<keyword evidence="3" id="KW-1185">Reference proteome</keyword>
<dbReference type="Proteomes" id="UP001595755">
    <property type="component" value="Unassembled WGS sequence"/>
</dbReference>
<gene>
    <name evidence="2" type="ORF">ACFO1S_25710</name>
</gene>
<sequence>MDIFQSFSVLFAFGVFILTLLSYIEKRK</sequence>
<name>A0ABV8SIX1_9BACL</name>
<feature type="transmembrane region" description="Helical" evidence="1">
    <location>
        <begin position="6"/>
        <end position="24"/>
    </location>
</feature>
<dbReference type="InterPro" id="IPR031616">
    <property type="entry name" value="BsrE-like"/>
</dbReference>
<evidence type="ECO:0000256" key="1">
    <source>
        <dbReference type="SAM" id="Phobius"/>
    </source>
</evidence>
<evidence type="ECO:0000313" key="2">
    <source>
        <dbReference type="EMBL" id="MFC4306822.1"/>
    </source>
</evidence>